<keyword evidence="2" id="KW-1185">Reference proteome</keyword>
<reference evidence="1" key="1">
    <citation type="submission" date="2020-06" db="EMBL/GenBank/DDBJ databases">
        <title>WGS assembly of Ceratodon purpureus strain R40.</title>
        <authorList>
            <person name="Carey S.B."/>
            <person name="Jenkins J."/>
            <person name="Shu S."/>
            <person name="Lovell J.T."/>
            <person name="Sreedasyam A."/>
            <person name="Maumus F."/>
            <person name="Tiley G.P."/>
            <person name="Fernandez-Pozo N."/>
            <person name="Barry K."/>
            <person name="Chen C."/>
            <person name="Wang M."/>
            <person name="Lipzen A."/>
            <person name="Daum C."/>
            <person name="Saski C.A."/>
            <person name="Payton A.C."/>
            <person name="Mcbreen J.C."/>
            <person name="Conrad R.E."/>
            <person name="Kollar L.M."/>
            <person name="Olsson S."/>
            <person name="Huttunen S."/>
            <person name="Landis J.B."/>
            <person name="Wickett N.J."/>
            <person name="Johnson M.G."/>
            <person name="Rensing S.A."/>
            <person name="Grimwood J."/>
            <person name="Schmutz J."/>
            <person name="Mcdaniel S.F."/>
        </authorList>
    </citation>
    <scope>NUCLEOTIDE SEQUENCE</scope>
    <source>
        <strain evidence="1">R40</strain>
    </source>
</reference>
<dbReference type="EMBL" id="CM026422">
    <property type="protein sequence ID" value="KAG0587166.1"/>
    <property type="molecule type" value="Genomic_DNA"/>
</dbReference>
<evidence type="ECO:0000313" key="2">
    <source>
        <dbReference type="Proteomes" id="UP000822688"/>
    </source>
</evidence>
<protein>
    <submittedName>
        <fullName evidence="1">Uncharacterized protein</fullName>
    </submittedName>
</protein>
<name>A0A8T0IWE9_CERPU</name>
<accession>A0A8T0IWE9</accession>
<proteinExistence type="predicted"/>
<organism evidence="1 2">
    <name type="scientific">Ceratodon purpureus</name>
    <name type="common">Fire moss</name>
    <name type="synonym">Dicranum purpureum</name>
    <dbReference type="NCBI Taxonomy" id="3225"/>
    <lineage>
        <taxon>Eukaryota</taxon>
        <taxon>Viridiplantae</taxon>
        <taxon>Streptophyta</taxon>
        <taxon>Embryophyta</taxon>
        <taxon>Bryophyta</taxon>
        <taxon>Bryophytina</taxon>
        <taxon>Bryopsida</taxon>
        <taxon>Dicranidae</taxon>
        <taxon>Pseudoditrichales</taxon>
        <taxon>Ditrichaceae</taxon>
        <taxon>Ceratodon</taxon>
    </lineage>
</organism>
<gene>
    <name evidence="1" type="ORF">KC19_2G145000</name>
</gene>
<dbReference type="Proteomes" id="UP000822688">
    <property type="component" value="Chromosome 2"/>
</dbReference>
<dbReference type="AlphaFoldDB" id="A0A8T0IWE9"/>
<sequence length="52" mass="6287">MSQTDTTHLSDREPDAVHRLFRRRRSLRLQLRGTFSANWTWLKLFAAEWKSI</sequence>
<comment type="caution">
    <text evidence="1">The sequence shown here is derived from an EMBL/GenBank/DDBJ whole genome shotgun (WGS) entry which is preliminary data.</text>
</comment>
<evidence type="ECO:0000313" key="1">
    <source>
        <dbReference type="EMBL" id="KAG0587166.1"/>
    </source>
</evidence>